<keyword evidence="3" id="KW-1185">Reference proteome</keyword>
<evidence type="ECO:0000313" key="2">
    <source>
        <dbReference type="EMBL" id="TWT70322.1"/>
    </source>
</evidence>
<dbReference type="OrthoDB" id="1114505at2"/>
<dbReference type="EMBL" id="SJPL01000001">
    <property type="protein sequence ID" value="TWT70322.1"/>
    <property type="molecule type" value="Genomic_DNA"/>
</dbReference>
<dbReference type="Pfam" id="PF21168">
    <property type="entry name" value="FkbO_Hyg5-like_N"/>
    <property type="match status" value="1"/>
</dbReference>
<organism evidence="2 3">
    <name type="scientific">Crateriforma conspicua</name>
    <dbReference type="NCBI Taxonomy" id="2527996"/>
    <lineage>
        <taxon>Bacteria</taxon>
        <taxon>Pseudomonadati</taxon>
        <taxon>Planctomycetota</taxon>
        <taxon>Planctomycetia</taxon>
        <taxon>Planctomycetales</taxon>
        <taxon>Planctomycetaceae</taxon>
        <taxon>Crateriforma</taxon>
    </lineage>
</organism>
<gene>
    <name evidence="2" type="primary">rutC</name>
    <name evidence="2" type="ORF">Pan14r_26270</name>
</gene>
<dbReference type="Gene3D" id="3.30.1330.40">
    <property type="entry name" value="RutC-like"/>
    <property type="match status" value="2"/>
</dbReference>
<dbReference type="Proteomes" id="UP000317238">
    <property type="component" value="Unassembled WGS sequence"/>
</dbReference>
<feature type="domain" description="Chorismatase FkbO/Hyg5-like N-terminal" evidence="1">
    <location>
        <begin position="203"/>
        <end position="305"/>
    </location>
</feature>
<sequence length="469" mass="51789">MKRIQTNGRPAGAIQNSAFNNQWTGANASITCDRLMPSRQVLGDCTMGCVSRPETSRESVEATTPPCLLSRQQHTVIDLQDVRRIALMVTPQCVGTPIDQAWEAVSTIRAIMLQQPVAMTVSMQTIFVKSADLIPAIRRLLESYFMDTMPATTFIVQPPAGGQALAIEAWALGGKNVEVDFPTTDIVTVQYNDMRWIHVGGIVAPEHFHESAYAEAEFVFADLAGRLDRIGATMADVPRVWLYQDQIVELESGTERYRELNRARTDFFDQQNAAGFMKIGEAGQVIYPASTGIGMTGGGLTVSALGLQTDRDDIVIRPLENPSQTSAFDYDQRFSLKSPKFARAMAMSIDDYVTTWVSGTASILEAESVHLGDAEKQTEQTIDNIQRLISPDNLKRHGFEGVHPQLADIAKLRVYVKNPEDQPVCEAVCRRRFGNVPAIYAIADVCRPELLVEIEGVAFTKRQPDPGQH</sequence>
<dbReference type="RefSeq" id="WP_145301452.1">
    <property type="nucleotide sequence ID" value="NZ_CP036319.1"/>
</dbReference>
<protein>
    <submittedName>
        <fullName evidence="2">Putative aminoacrylate peracid reductase RutC</fullName>
    </submittedName>
</protein>
<evidence type="ECO:0000259" key="1">
    <source>
        <dbReference type="Pfam" id="PF21168"/>
    </source>
</evidence>
<dbReference type="PANTHER" id="PTHR43857">
    <property type="entry name" value="BLR7761 PROTEIN"/>
    <property type="match status" value="1"/>
</dbReference>
<dbReference type="SUPFAM" id="SSF55298">
    <property type="entry name" value="YjgF-like"/>
    <property type="match status" value="1"/>
</dbReference>
<proteinExistence type="predicted"/>
<dbReference type="InterPro" id="IPR049368">
    <property type="entry name" value="FkbO_Hyg5-like_N"/>
</dbReference>
<dbReference type="InterPro" id="IPR035959">
    <property type="entry name" value="RutC-like_sf"/>
</dbReference>
<reference evidence="2 3" key="1">
    <citation type="submission" date="2019-02" db="EMBL/GenBank/DDBJ databases">
        <title>Deep-cultivation of Planctomycetes and their phenomic and genomic characterization uncovers novel biology.</title>
        <authorList>
            <person name="Wiegand S."/>
            <person name="Jogler M."/>
            <person name="Boedeker C."/>
            <person name="Pinto D."/>
            <person name="Vollmers J."/>
            <person name="Rivas-Marin E."/>
            <person name="Kohn T."/>
            <person name="Peeters S.H."/>
            <person name="Heuer A."/>
            <person name="Rast P."/>
            <person name="Oberbeckmann S."/>
            <person name="Bunk B."/>
            <person name="Jeske O."/>
            <person name="Meyerdierks A."/>
            <person name="Storesund J.E."/>
            <person name="Kallscheuer N."/>
            <person name="Luecker S."/>
            <person name="Lage O.M."/>
            <person name="Pohl T."/>
            <person name="Merkel B.J."/>
            <person name="Hornburger P."/>
            <person name="Mueller R.-W."/>
            <person name="Bruemmer F."/>
            <person name="Labrenz M."/>
            <person name="Spormann A.M."/>
            <person name="Op Den Camp H."/>
            <person name="Overmann J."/>
            <person name="Amann R."/>
            <person name="Jetten M.S.M."/>
            <person name="Mascher T."/>
            <person name="Medema M.H."/>
            <person name="Devos D.P."/>
            <person name="Kaster A.-K."/>
            <person name="Ovreas L."/>
            <person name="Rohde M."/>
            <person name="Galperin M.Y."/>
            <person name="Jogler C."/>
        </authorList>
    </citation>
    <scope>NUCLEOTIDE SEQUENCE [LARGE SCALE GENOMIC DNA]</scope>
    <source>
        <strain evidence="2 3">Pan14r</strain>
    </source>
</reference>
<name>A0A5C5YAI9_9PLAN</name>
<dbReference type="CDD" id="cd06153">
    <property type="entry name" value="YjgF_YER057c_UK114_like_5"/>
    <property type="match status" value="1"/>
</dbReference>
<dbReference type="PANTHER" id="PTHR43857:SF1">
    <property type="entry name" value="YJGH FAMILY PROTEIN"/>
    <property type="match status" value="1"/>
</dbReference>
<accession>A0A5C5YAI9</accession>
<evidence type="ECO:0000313" key="3">
    <source>
        <dbReference type="Proteomes" id="UP000317238"/>
    </source>
</evidence>
<comment type="caution">
    <text evidence="2">The sequence shown here is derived from an EMBL/GenBank/DDBJ whole genome shotgun (WGS) entry which is preliminary data.</text>
</comment>
<dbReference type="AlphaFoldDB" id="A0A5C5YAI9"/>